<organism evidence="7 8">
    <name type="scientific">Paenibacillus barengoltzii J12</name>
    <dbReference type="NCBI Taxonomy" id="935846"/>
    <lineage>
        <taxon>Bacteria</taxon>
        <taxon>Bacillati</taxon>
        <taxon>Bacillota</taxon>
        <taxon>Bacilli</taxon>
        <taxon>Bacillales</taxon>
        <taxon>Paenibacillaceae</taxon>
        <taxon>Paenibacillus</taxon>
    </lineage>
</organism>
<dbReference type="Gene3D" id="1.10.600.10">
    <property type="entry name" value="Farnesyl Diphosphate Synthase"/>
    <property type="match status" value="1"/>
</dbReference>
<evidence type="ECO:0000256" key="4">
    <source>
        <dbReference type="ARBA" id="ARBA00022723"/>
    </source>
</evidence>
<gene>
    <name evidence="7" type="ORF">SAMN02744124_02140</name>
</gene>
<comment type="cofactor">
    <cofactor evidence="1">
        <name>Mg(2+)</name>
        <dbReference type="ChEBI" id="CHEBI:18420"/>
    </cofactor>
</comment>
<evidence type="ECO:0000256" key="6">
    <source>
        <dbReference type="ARBA" id="ARBA00023229"/>
    </source>
</evidence>
<dbReference type="SFLD" id="SFLDS00005">
    <property type="entry name" value="Isoprenoid_Synthase_Type_I"/>
    <property type="match status" value="1"/>
</dbReference>
<evidence type="ECO:0000256" key="5">
    <source>
        <dbReference type="ARBA" id="ARBA00022842"/>
    </source>
</evidence>
<dbReference type="SUPFAM" id="SSF48576">
    <property type="entry name" value="Terpenoid synthases"/>
    <property type="match status" value="2"/>
</dbReference>
<dbReference type="Proteomes" id="UP000192939">
    <property type="component" value="Unassembled WGS sequence"/>
</dbReference>
<keyword evidence="4" id="KW-0479">Metal-binding</keyword>
<sequence length="801" mass="91725">MTIMKANMEQADRWYQRAENQAARYLDVLQDQIRSKSYVSRLLDDFIGWKKRHLPRQKWLPIWQRGVKSPESSEGSRFFAWLARAGKLDDYLERSVSYMYLRDLGQDLSDPRTRTKIQRMVGRLKKTLVSPEEATGGTGFSQEMMSLASVYRWAQREGVEEAVIWVMERLKGVRTHLPPEMNAEEAERKLIKIILGVFVHVMDEMDDQTETGCAERSRRLGEAIKLGYYYGLTYPFIDDLLDSGALNADEQDQYSRMIRKTIRTGIVPELGEWSGRHHELVRYIHTELREAYEFIRGYQNPDTQNVFFEQSNIFFESQDADRCKTLDDAHYSNEELYLPIILKSASSRLIVRSVISAPQDEGFDQRVFYYGLYNQLADDFADMAADLEAGAVTPYTFYLTYQHERPDLINPFELYWVVISHLIHHVYRSEPQTREIILARAINGLKRYQRRVGADRFHEVMAIFTLGHPELEGLIQLLVHRAVDVDFYDKWLRDQLLITMRTSRQEQEAFAELVQMARKHVNAILPIPSAASSSNREDPLLVETANYSLEGSGKRLRPIIAWVMGVQVYGLDPAALSPLFRALEYMHTASLIFDDLPSQDNSPSRRGKPTLHEVHNSAIAELTGIFLIQKAVEEQASLKGFDNESVLVLLQYLSRKAGEICMGQAMDLNAKGKVLTVEELDRICFYKTGIAFEACLVAPAILARANETEIAVLKKFAYHTGIAFQIKDDLLDGEGDSRLLGKPTGKDIENGNSTYVTVLGTAAANKAMWEHYCLAMEALQELPEPPSFLKHLLHYIMNRKA</sequence>
<name>A0ABY1LXF0_9BACL</name>
<dbReference type="Pfam" id="PF00348">
    <property type="entry name" value="polyprenyl_synt"/>
    <property type="match status" value="1"/>
</dbReference>
<keyword evidence="3" id="KW-0808">Transferase</keyword>
<evidence type="ECO:0000256" key="3">
    <source>
        <dbReference type="ARBA" id="ARBA00022679"/>
    </source>
</evidence>
<protein>
    <submittedName>
        <fullName evidence="7">Geranylgeranyl pyrophosphate synthase</fullName>
    </submittedName>
</protein>
<evidence type="ECO:0000313" key="8">
    <source>
        <dbReference type="Proteomes" id="UP000192939"/>
    </source>
</evidence>
<comment type="similarity">
    <text evidence="2">Belongs to the FPP/GGPP synthase family.</text>
</comment>
<reference evidence="7 8" key="1">
    <citation type="submission" date="2017-04" db="EMBL/GenBank/DDBJ databases">
        <authorList>
            <person name="Varghese N."/>
            <person name="Submissions S."/>
        </authorList>
    </citation>
    <scope>NUCLEOTIDE SEQUENCE [LARGE SCALE GENOMIC DNA]</scope>
    <source>
        <strain evidence="7 8">J12</strain>
    </source>
</reference>
<evidence type="ECO:0000256" key="1">
    <source>
        <dbReference type="ARBA" id="ARBA00001946"/>
    </source>
</evidence>
<dbReference type="InterPro" id="IPR033749">
    <property type="entry name" value="Polyprenyl_synt_CS"/>
</dbReference>
<dbReference type="InterPro" id="IPR000092">
    <property type="entry name" value="Polyprenyl_synt"/>
</dbReference>
<evidence type="ECO:0000256" key="2">
    <source>
        <dbReference type="ARBA" id="ARBA00006706"/>
    </source>
</evidence>
<accession>A0ABY1LXF0</accession>
<keyword evidence="5" id="KW-0460">Magnesium</keyword>
<dbReference type="RefSeq" id="WP_085278977.1">
    <property type="nucleotide sequence ID" value="NZ_FXAE01000019.1"/>
</dbReference>
<proteinExistence type="inferred from homology"/>
<dbReference type="PANTHER" id="PTHR43281">
    <property type="entry name" value="FARNESYL DIPHOSPHATE SYNTHASE"/>
    <property type="match status" value="1"/>
</dbReference>
<evidence type="ECO:0000313" key="7">
    <source>
        <dbReference type="EMBL" id="SMF26371.1"/>
    </source>
</evidence>
<dbReference type="EMBL" id="FXAE01000019">
    <property type="protein sequence ID" value="SMF26371.1"/>
    <property type="molecule type" value="Genomic_DNA"/>
</dbReference>
<keyword evidence="6" id="KW-0414">Isoprene biosynthesis</keyword>
<dbReference type="InterPro" id="IPR008949">
    <property type="entry name" value="Isoprenoid_synthase_dom_sf"/>
</dbReference>
<dbReference type="CDD" id="cd00685">
    <property type="entry name" value="Trans_IPPS_HT"/>
    <property type="match status" value="1"/>
</dbReference>
<keyword evidence="8" id="KW-1185">Reference proteome</keyword>
<dbReference type="PANTHER" id="PTHR43281:SF1">
    <property type="entry name" value="FARNESYL DIPHOSPHATE SYNTHASE"/>
    <property type="match status" value="1"/>
</dbReference>
<comment type="caution">
    <text evidence="7">The sequence shown here is derived from an EMBL/GenBank/DDBJ whole genome shotgun (WGS) entry which is preliminary data.</text>
</comment>
<dbReference type="PROSITE" id="PS00723">
    <property type="entry name" value="POLYPRENYL_SYNTHASE_1"/>
    <property type="match status" value="1"/>
</dbReference>